<gene>
    <name evidence="4" type="ORF">HMPREF0872_08835</name>
</gene>
<protein>
    <recommendedName>
        <fullName evidence="3">Inverse autotransporter beta-domain domain-containing protein</fullName>
    </recommendedName>
</protein>
<evidence type="ECO:0000256" key="2">
    <source>
        <dbReference type="SAM" id="SignalP"/>
    </source>
</evidence>
<keyword evidence="5" id="KW-1185">Reference proteome</keyword>
<accession>A0A096AHL7</accession>
<dbReference type="RefSeq" id="WP_038153345.1">
    <property type="nucleotide sequence ID" value="NZ_JRNT01000045.1"/>
</dbReference>
<reference evidence="4 5" key="1">
    <citation type="submission" date="2014-07" db="EMBL/GenBank/DDBJ databases">
        <authorList>
            <person name="McCorrison J."/>
            <person name="Sanka R."/>
            <person name="Torralba M."/>
            <person name="Gillis M."/>
            <person name="Haft D.H."/>
            <person name="Methe B."/>
            <person name="Sutton G."/>
            <person name="Nelson K.E."/>
        </authorList>
    </citation>
    <scope>NUCLEOTIDE SEQUENCE [LARGE SCALE GENOMIC DNA]</scope>
    <source>
        <strain evidence="4 5">DNF00314</strain>
    </source>
</reference>
<dbReference type="PANTHER" id="PTHR39576:SF2">
    <property type="entry name" value="ATTACHING AND EFFACING PROTEIN HOMOLOG-RELATED"/>
    <property type="match status" value="1"/>
</dbReference>
<sequence>MNRKVLLCLAAMSMATLTVGANSNANYQSAAGSIITSEFSNMASQQNNWLSRTTLAISFQQHWKPMYTVETVQPLTKYDATSDHVVFAQGRLSNQSDIGTTANVGIGYRYITNNDTTMYGVNTFFDYGFKEKHERMGFGLEYLHNESELRANIYKGLSGAREVDTTNHIFEKVVDGYDVEYASTFKNAAYAKAYINAYHWDLKHNDDLNGVRMGAQVQLTPRVSVDVGYNKASHEKGAAYGQVMYRLTDTKVALWNGKHSNEQESTVRSKMLDKVRRNNSIIVERYGNNDTVKSDVLYYTVSY</sequence>
<dbReference type="eggNOG" id="COG0768">
    <property type="taxonomic scope" value="Bacteria"/>
</dbReference>
<comment type="similarity">
    <text evidence="1">Belongs to the intimin/invasin family.</text>
</comment>
<feature type="signal peptide" evidence="2">
    <location>
        <begin position="1"/>
        <end position="21"/>
    </location>
</feature>
<dbReference type="EMBL" id="JRNT01000045">
    <property type="protein sequence ID" value="KGF46320.1"/>
    <property type="molecule type" value="Genomic_DNA"/>
</dbReference>
<feature type="chain" id="PRO_5038947620" description="Inverse autotransporter beta-domain domain-containing protein" evidence="2">
    <location>
        <begin position="22"/>
        <end position="303"/>
    </location>
</feature>
<evidence type="ECO:0000259" key="3">
    <source>
        <dbReference type="Pfam" id="PF11924"/>
    </source>
</evidence>
<dbReference type="InterPro" id="IPR024519">
    <property type="entry name" value="IAT_beta"/>
</dbReference>
<evidence type="ECO:0000256" key="1">
    <source>
        <dbReference type="ARBA" id="ARBA00010116"/>
    </source>
</evidence>
<keyword evidence="2" id="KW-0732">Signal</keyword>
<dbReference type="InterPro" id="IPR038177">
    <property type="entry name" value="IAT_beta_sf"/>
</dbReference>
<evidence type="ECO:0000313" key="5">
    <source>
        <dbReference type="Proteomes" id="UP000029628"/>
    </source>
</evidence>
<evidence type="ECO:0000313" key="4">
    <source>
        <dbReference type="EMBL" id="KGF46320.1"/>
    </source>
</evidence>
<dbReference type="Proteomes" id="UP000029628">
    <property type="component" value="Unassembled WGS sequence"/>
</dbReference>
<dbReference type="GO" id="GO:0009279">
    <property type="term" value="C:cell outer membrane"/>
    <property type="evidence" value="ECO:0007669"/>
    <property type="project" value="TreeGrafter"/>
</dbReference>
<dbReference type="Gene3D" id="2.40.160.160">
    <property type="entry name" value="Inverse autotransporter, beta-domain"/>
    <property type="match status" value="1"/>
</dbReference>
<proteinExistence type="inferred from homology"/>
<organism evidence="4 5">
    <name type="scientific">Veillonella montpellierensis DNF00314</name>
    <dbReference type="NCBI Taxonomy" id="1401067"/>
    <lineage>
        <taxon>Bacteria</taxon>
        <taxon>Bacillati</taxon>
        <taxon>Bacillota</taxon>
        <taxon>Negativicutes</taxon>
        <taxon>Veillonellales</taxon>
        <taxon>Veillonellaceae</taxon>
        <taxon>Veillonella</taxon>
    </lineage>
</organism>
<name>A0A096AHL7_9FIRM</name>
<dbReference type="InterPro" id="IPR051715">
    <property type="entry name" value="Intimin-Invasin_domain"/>
</dbReference>
<feature type="domain" description="Inverse autotransporter beta-domain" evidence="3">
    <location>
        <begin position="24"/>
        <end position="279"/>
    </location>
</feature>
<dbReference type="AlphaFoldDB" id="A0A096AHL7"/>
<dbReference type="PANTHER" id="PTHR39576">
    <property type="entry name" value="ATTACHING AND EFFACING PROTEIN HOMOLOG-RELATED-RELATED"/>
    <property type="match status" value="1"/>
</dbReference>
<comment type="caution">
    <text evidence="4">The sequence shown here is derived from an EMBL/GenBank/DDBJ whole genome shotgun (WGS) entry which is preliminary data.</text>
</comment>
<dbReference type="Pfam" id="PF11924">
    <property type="entry name" value="IAT_beta"/>
    <property type="match status" value="1"/>
</dbReference>